<accession>A0A087BZW3</accession>
<sequence length="121" mass="13662">MSQPTRRTCDLVDARDECRCVCCGKSLYLVLTFSRHHRHMRSHPFSGLHETSNVIDVCGSGSTGCHGWIHKHPREAMANGWLVSGYDDQPETVPILTAQHGWVLLDNDGNWTPYEQPTEES</sequence>
<evidence type="ECO:0000313" key="1">
    <source>
        <dbReference type="EMBL" id="KFI76563.1"/>
    </source>
</evidence>
<organism evidence="1 2">
    <name type="scientific">Bifidobacterium mongoliense DSM 21395</name>
    <dbReference type="NCBI Taxonomy" id="1437603"/>
    <lineage>
        <taxon>Bacteria</taxon>
        <taxon>Bacillati</taxon>
        <taxon>Actinomycetota</taxon>
        <taxon>Actinomycetes</taxon>
        <taxon>Bifidobacteriales</taxon>
        <taxon>Bifidobacteriaceae</taxon>
        <taxon>Bifidobacterium</taxon>
    </lineage>
</organism>
<dbReference type="EMBL" id="JGZE01000013">
    <property type="protein sequence ID" value="KFI76563.1"/>
    <property type="molecule type" value="Genomic_DNA"/>
</dbReference>
<dbReference type="AlphaFoldDB" id="A0A087BZW3"/>
<protein>
    <submittedName>
        <fullName evidence="1">Leucyl-tRNA synthetase</fullName>
    </submittedName>
</protein>
<dbReference type="OrthoDB" id="5124189at2"/>
<dbReference type="GeneID" id="93094882"/>
<dbReference type="RefSeq" id="WP_033513199.1">
    <property type="nucleotide sequence ID" value="NZ_JDUO01000011.1"/>
</dbReference>
<keyword evidence="2" id="KW-1185">Reference proteome</keyword>
<gene>
    <name evidence="1" type="ORF">BMON_1161</name>
</gene>
<dbReference type="STRING" id="1437603.GCA_000771525_00330"/>
<reference evidence="1 2" key="1">
    <citation type="submission" date="2014-03" db="EMBL/GenBank/DDBJ databases">
        <title>Genomics of Bifidobacteria.</title>
        <authorList>
            <person name="Ventura M."/>
            <person name="Milani C."/>
            <person name="Lugli G.A."/>
        </authorList>
    </citation>
    <scope>NUCLEOTIDE SEQUENCE [LARGE SCALE GENOMIC DNA]</scope>
    <source>
        <strain evidence="1 2">DSM 21395</strain>
    </source>
</reference>
<name>A0A087BZW3_9BIFI</name>
<dbReference type="GO" id="GO:0004812">
    <property type="term" value="F:aminoacyl-tRNA ligase activity"/>
    <property type="evidence" value="ECO:0007669"/>
    <property type="project" value="UniProtKB-KW"/>
</dbReference>
<comment type="caution">
    <text evidence="1">The sequence shown here is derived from an EMBL/GenBank/DDBJ whole genome shotgun (WGS) entry which is preliminary data.</text>
</comment>
<keyword evidence="1" id="KW-0436">Ligase</keyword>
<keyword evidence="1" id="KW-0030">Aminoacyl-tRNA synthetase</keyword>
<proteinExistence type="predicted"/>
<dbReference type="eggNOG" id="COG1403">
    <property type="taxonomic scope" value="Bacteria"/>
</dbReference>
<evidence type="ECO:0000313" key="2">
    <source>
        <dbReference type="Proteomes" id="UP000029082"/>
    </source>
</evidence>
<dbReference type="Proteomes" id="UP000029082">
    <property type="component" value="Unassembled WGS sequence"/>
</dbReference>